<evidence type="ECO:0000313" key="2">
    <source>
        <dbReference type="Proteomes" id="UP000547209"/>
    </source>
</evidence>
<proteinExistence type="predicted"/>
<evidence type="ECO:0000313" key="1">
    <source>
        <dbReference type="EMBL" id="MBB6672514.1"/>
    </source>
</evidence>
<gene>
    <name evidence="1" type="ORF">H7C19_17680</name>
</gene>
<protein>
    <submittedName>
        <fullName evidence="1">Fe-S cluster assembly protein HesB</fullName>
    </submittedName>
</protein>
<reference evidence="1 2" key="1">
    <citation type="submission" date="2020-08" db="EMBL/GenBank/DDBJ databases">
        <title>Cohnella phylogeny.</title>
        <authorList>
            <person name="Dunlap C."/>
        </authorList>
    </citation>
    <scope>NUCLEOTIDE SEQUENCE [LARGE SCALE GENOMIC DNA]</scope>
    <source>
        <strain evidence="1 2">DSM 28246</strain>
    </source>
</reference>
<dbReference type="AlphaFoldDB" id="A0A7X0RUV2"/>
<organism evidence="1 2">
    <name type="scientific">Cohnella nanjingensis</name>
    <dbReference type="NCBI Taxonomy" id="1387779"/>
    <lineage>
        <taxon>Bacteria</taxon>
        <taxon>Bacillati</taxon>
        <taxon>Bacillota</taxon>
        <taxon>Bacilli</taxon>
        <taxon>Bacillales</taxon>
        <taxon>Paenibacillaceae</taxon>
        <taxon>Cohnella</taxon>
    </lineage>
</organism>
<dbReference type="SUPFAM" id="SSF89360">
    <property type="entry name" value="HesB-like domain"/>
    <property type="match status" value="1"/>
</dbReference>
<dbReference type="EMBL" id="JACJVP010000028">
    <property type="protein sequence ID" value="MBB6672514.1"/>
    <property type="molecule type" value="Genomic_DNA"/>
</dbReference>
<name>A0A7X0RUV2_9BACL</name>
<comment type="caution">
    <text evidence="1">The sequence shown here is derived from an EMBL/GenBank/DDBJ whole genome shotgun (WGS) entry which is preliminary data.</text>
</comment>
<dbReference type="InterPro" id="IPR035903">
    <property type="entry name" value="HesB-like_dom_sf"/>
</dbReference>
<dbReference type="Proteomes" id="UP000547209">
    <property type="component" value="Unassembled WGS sequence"/>
</dbReference>
<sequence>MELSVSPSAVTCFQQEWGYRQGDRIRIFVRYISGGTEPYGFGIMLDDPMDPATTVVEERMTFYMESKDVWFLERKKLTIDCQEGDIVFVVAD</sequence>
<dbReference type="RefSeq" id="WP_185143996.1">
    <property type="nucleotide sequence ID" value="NZ_JACJVP010000028.1"/>
</dbReference>
<keyword evidence="2" id="KW-1185">Reference proteome</keyword>
<accession>A0A7X0RUV2</accession>